<dbReference type="InterPro" id="IPR002053">
    <property type="entry name" value="Glyco_hydro_25"/>
</dbReference>
<dbReference type="SUPFAM" id="SSF51445">
    <property type="entry name" value="(Trans)glycosidases"/>
    <property type="match status" value="1"/>
</dbReference>
<name>A0A914CXT9_9BILA</name>
<reference evidence="5" key="1">
    <citation type="submission" date="2022-11" db="UniProtKB">
        <authorList>
            <consortium name="WormBaseParasite"/>
        </authorList>
    </citation>
    <scope>IDENTIFICATION</scope>
</reference>
<keyword evidence="2 3" id="KW-0732">Signal</keyword>
<sequence>MISFSFLLVSFICLISKGATWDGVEIINPTTIKQFECLANNNVNYVFLRVGKADGSIDNVGLQNIKNAYQGGGKSSQFEIIPFFAANGNIDPTKQVEAIYAAINGLNLDINFNQVFFDITSTIWSNDQAKNQQFLEAIDTELWRVSYLPGYYASSSQWNKAFGDQFEFKQNVDPGADLMWVEITGFKNSTGFQGFGGWKTPEYHLWKLNDNLCGTNNLGLIWVDPTSWKLKKARFARVKKFKRV</sequence>
<dbReference type="WBParaSite" id="ACRNAN_scaffold15050.g22597.t1">
    <property type="protein sequence ID" value="ACRNAN_scaffold15050.g22597.t1"/>
    <property type="gene ID" value="ACRNAN_scaffold15050.g22597"/>
</dbReference>
<dbReference type="GO" id="GO:0009253">
    <property type="term" value="P:peptidoglycan catabolic process"/>
    <property type="evidence" value="ECO:0007669"/>
    <property type="project" value="InterPro"/>
</dbReference>
<dbReference type="InterPro" id="IPR051595">
    <property type="entry name" value="GH25_Enzymes"/>
</dbReference>
<evidence type="ECO:0000313" key="4">
    <source>
        <dbReference type="Proteomes" id="UP000887540"/>
    </source>
</evidence>
<dbReference type="GO" id="GO:0003796">
    <property type="term" value="F:lysozyme activity"/>
    <property type="evidence" value="ECO:0007669"/>
    <property type="project" value="InterPro"/>
</dbReference>
<feature type="chain" id="PRO_5037571280" evidence="3">
    <location>
        <begin position="21"/>
        <end position="244"/>
    </location>
</feature>
<evidence type="ECO:0000256" key="3">
    <source>
        <dbReference type="SAM" id="SignalP"/>
    </source>
</evidence>
<dbReference type="PROSITE" id="PS51904">
    <property type="entry name" value="GLYCOSYL_HYDROL_F25_2"/>
    <property type="match status" value="1"/>
</dbReference>
<evidence type="ECO:0000256" key="2">
    <source>
        <dbReference type="ARBA" id="ARBA00022729"/>
    </source>
</evidence>
<feature type="signal peptide" evidence="3">
    <location>
        <begin position="1"/>
        <end position="20"/>
    </location>
</feature>
<evidence type="ECO:0000256" key="1">
    <source>
        <dbReference type="ARBA" id="ARBA00010646"/>
    </source>
</evidence>
<dbReference type="PANTHER" id="PTHR23208:SF36">
    <property type="entry name" value="LYSOZYME-RELATED"/>
    <property type="match status" value="1"/>
</dbReference>
<organism evidence="4 5">
    <name type="scientific">Acrobeloides nanus</name>
    <dbReference type="NCBI Taxonomy" id="290746"/>
    <lineage>
        <taxon>Eukaryota</taxon>
        <taxon>Metazoa</taxon>
        <taxon>Ecdysozoa</taxon>
        <taxon>Nematoda</taxon>
        <taxon>Chromadorea</taxon>
        <taxon>Rhabditida</taxon>
        <taxon>Tylenchina</taxon>
        <taxon>Cephalobomorpha</taxon>
        <taxon>Cephaloboidea</taxon>
        <taxon>Cephalobidae</taxon>
        <taxon>Acrobeloides</taxon>
    </lineage>
</organism>
<protein>
    <submittedName>
        <fullName evidence="5">Uncharacterized protein</fullName>
    </submittedName>
</protein>
<dbReference type="GO" id="GO:0007165">
    <property type="term" value="P:signal transduction"/>
    <property type="evidence" value="ECO:0007669"/>
    <property type="project" value="TreeGrafter"/>
</dbReference>
<evidence type="ECO:0000313" key="5">
    <source>
        <dbReference type="WBParaSite" id="ACRNAN_scaffold15050.g22597.t1"/>
    </source>
</evidence>
<dbReference type="Proteomes" id="UP000887540">
    <property type="component" value="Unplaced"/>
</dbReference>
<dbReference type="InterPro" id="IPR017853">
    <property type="entry name" value="GH"/>
</dbReference>
<dbReference type="AlphaFoldDB" id="A0A914CXT9"/>
<proteinExistence type="inferred from homology"/>
<dbReference type="GO" id="GO:0006950">
    <property type="term" value="P:response to stress"/>
    <property type="evidence" value="ECO:0007669"/>
    <property type="project" value="UniProtKB-ARBA"/>
</dbReference>
<dbReference type="GO" id="GO:0016998">
    <property type="term" value="P:cell wall macromolecule catabolic process"/>
    <property type="evidence" value="ECO:0007669"/>
    <property type="project" value="InterPro"/>
</dbReference>
<dbReference type="PANTHER" id="PTHR23208">
    <property type="entry name" value="LYSOZYME PROTEIN"/>
    <property type="match status" value="1"/>
</dbReference>
<keyword evidence="4" id="KW-1185">Reference proteome</keyword>
<comment type="similarity">
    <text evidence="1">Belongs to the glycosyl hydrolase 25 family.</text>
</comment>
<accession>A0A914CXT9</accession>
<dbReference type="Gene3D" id="3.20.20.80">
    <property type="entry name" value="Glycosidases"/>
    <property type="match status" value="1"/>
</dbReference>